<protein>
    <submittedName>
        <fullName evidence="6">NAD(P)-binding protein</fullName>
    </submittedName>
</protein>
<dbReference type="OrthoDB" id="5840532at2759"/>
<comment type="similarity">
    <text evidence="1 4">Belongs to the short-chain dehydrogenases/reductases (SDR) family.</text>
</comment>
<gene>
    <name evidence="6" type="ORF">M501DRAFT_991076</name>
</gene>
<dbReference type="InterPro" id="IPR002347">
    <property type="entry name" value="SDR_fam"/>
</dbReference>
<dbReference type="Proteomes" id="UP000799429">
    <property type="component" value="Unassembled WGS sequence"/>
</dbReference>
<dbReference type="PANTHER" id="PTHR24322:SF736">
    <property type="entry name" value="RETINOL DEHYDROGENASE 10"/>
    <property type="match status" value="1"/>
</dbReference>
<evidence type="ECO:0000256" key="4">
    <source>
        <dbReference type="RuleBase" id="RU000363"/>
    </source>
</evidence>
<evidence type="ECO:0000256" key="3">
    <source>
        <dbReference type="ARBA" id="ARBA00023002"/>
    </source>
</evidence>
<dbReference type="GO" id="GO:0016616">
    <property type="term" value="F:oxidoreductase activity, acting on the CH-OH group of donors, NAD or NADP as acceptor"/>
    <property type="evidence" value="ECO:0007669"/>
    <property type="project" value="TreeGrafter"/>
</dbReference>
<dbReference type="Gene3D" id="3.40.50.720">
    <property type="entry name" value="NAD(P)-binding Rossmann-like Domain"/>
    <property type="match status" value="1"/>
</dbReference>
<keyword evidence="7" id="KW-1185">Reference proteome</keyword>
<dbReference type="InterPro" id="IPR057326">
    <property type="entry name" value="KR_dom"/>
</dbReference>
<reference evidence="6" key="1">
    <citation type="journal article" date="2020" name="Stud. Mycol.">
        <title>101 Dothideomycetes genomes: a test case for predicting lifestyles and emergence of pathogens.</title>
        <authorList>
            <person name="Haridas S."/>
            <person name="Albert R."/>
            <person name="Binder M."/>
            <person name="Bloem J."/>
            <person name="Labutti K."/>
            <person name="Salamov A."/>
            <person name="Andreopoulos B."/>
            <person name="Baker S."/>
            <person name="Barry K."/>
            <person name="Bills G."/>
            <person name="Bluhm B."/>
            <person name="Cannon C."/>
            <person name="Castanera R."/>
            <person name="Culley D."/>
            <person name="Daum C."/>
            <person name="Ezra D."/>
            <person name="Gonzalez J."/>
            <person name="Henrissat B."/>
            <person name="Kuo A."/>
            <person name="Liang C."/>
            <person name="Lipzen A."/>
            <person name="Lutzoni F."/>
            <person name="Magnuson J."/>
            <person name="Mondo S."/>
            <person name="Nolan M."/>
            <person name="Ohm R."/>
            <person name="Pangilinan J."/>
            <person name="Park H.-J."/>
            <person name="Ramirez L."/>
            <person name="Alfaro M."/>
            <person name="Sun H."/>
            <person name="Tritt A."/>
            <person name="Yoshinaga Y."/>
            <person name="Zwiers L.-H."/>
            <person name="Turgeon B."/>
            <person name="Goodwin S."/>
            <person name="Spatafora J."/>
            <person name="Crous P."/>
            <person name="Grigoriev I."/>
        </authorList>
    </citation>
    <scope>NUCLEOTIDE SEQUENCE</scope>
    <source>
        <strain evidence="6">CBS 101060</strain>
    </source>
</reference>
<evidence type="ECO:0000256" key="1">
    <source>
        <dbReference type="ARBA" id="ARBA00006484"/>
    </source>
</evidence>
<evidence type="ECO:0000313" key="6">
    <source>
        <dbReference type="EMBL" id="KAF2840031.1"/>
    </source>
</evidence>
<keyword evidence="2" id="KW-0521">NADP</keyword>
<dbReference type="PRINTS" id="PR00080">
    <property type="entry name" value="SDRFAMILY"/>
</dbReference>
<feature type="domain" description="Ketoreductase" evidence="5">
    <location>
        <begin position="92"/>
        <end position="252"/>
    </location>
</feature>
<dbReference type="InterPro" id="IPR020904">
    <property type="entry name" value="Sc_DH/Rdtase_CS"/>
</dbReference>
<evidence type="ECO:0000256" key="2">
    <source>
        <dbReference type="ARBA" id="ARBA00022857"/>
    </source>
</evidence>
<dbReference type="EMBL" id="MU006093">
    <property type="protein sequence ID" value="KAF2840031.1"/>
    <property type="molecule type" value="Genomic_DNA"/>
</dbReference>
<dbReference type="PROSITE" id="PS00061">
    <property type="entry name" value="ADH_SHORT"/>
    <property type="match status" value="1"/>
</dbReference>
<comment type="caution">
    <text evidence="6">The sequence shown here is derived from an EMBL/GenBank/DDBJ whole genome shotgun (WGS) entry which is preliminary data.</text>
</comment>
<evidence type="ECO:0000313" key="7">
    <source>
        <dbReference type="Proteomes" id="UP000799429"/>
    </source>
</evidence>
<dbReference type="Pfam" id="PF00106">
    <property type="entry name" value="adh_short"/>
    <property type="match status" value="1"/>
</dbReference>
<dbReference type="SUPFAM" id="SSF51735">
    <property type="entry name" value="NAD(P)-binding Rossmann-fold domains"/>
    <property type="match status" value="1"/>
</dbReference>
<evidence type="ECO:0000259" key="5">
    <source>
        <dbReference type="SMART" id="SM00822"/>
    </source>
</evidence>
<dbReference type="PRINTS" id="PR00081">
    <property type="entry name" value="GDHRDH"/>
</dbReference>
<organism evidence="6 7">
    <name type="scientific">Patellaria atrata CBS 101060</name>
    <dbReference type="NCBI Taxonomy" id="1346257"/>
    <lineage>
        <taxon>Eukaryota</taxon>
        <taxon>Fungi</taxon>
        <taxon>Dikarya</taxon>
        <taxon>Ascomycota</taxon>
        <taxon>Pezizomycotina</taxon>
        <taxon>Dothideomycetes</taxon>
        <taxon>Dothideomycetes incertae sedis</taxon>
        <taxon>Patellariales</taxon>
        <taxon>Patellariaceae</taxon>
        <taxon>Patellaria</taxon>
    </lineage>
</organism>
<keyword evidence="3" id="KW-0560">Oxidoreductase</keyword>
<sequence>MAVAMRDIPPRKPLTSLITVDVIVKVVNNSIFHPFIAWLIPLCIRALDKPADDPGYIGSCIWAAIITIYNIFKLIDDRIAYGLPREVDLSEEVIVITGGASGLGLLIAEVYGMRSASVAVLDVKPVENAESKGIKYYECDVGDAVQVAKVAKQIEEDLGTPTILINNAGIVHAKSILDLNPEDIDRSLRTNLHSHYHTLRTFLPGILRSENGGTIVTLSSTLAHLGCSHLSTYTASKAALLALHASLRAELSHFSSPAYEKQYPGAKYIKTLLVSPGQLATPLFDGLKTPSSFLAPVLEPVEVAKEIIRMVERGEGGEIVTPFYSKWVPWMTVLSPGVRDLLIRWSGRDKAIFNFVESKKRV</sequence>
<dbReference type="InterPro" id="IPR036291">
    <property type="entry name" value="NAD(P)-bd_dom_sf"/>
</dbReference>
<dbReference type="PANTHER" id="PTHR24322">
    <property type="entry name" value="PKSB"/>
    <property type="match status" value="1"/>
</dbReference>
<proteinExistence type="inferred from homology"/>
<name>A0A9P4SC98_9PEZI</name>
<accession>A0A9P4SC98</accession>
<dbReference type="AlphaFoldDB" id="A0A9P4SC98"/>
<dbReference type="SMART" id="SM00822">
    <property type="entry name" value="PKS_KR"/>
    <property type="match status" value="1"/>
</dbReference>